<dbReference type="InterPro" id="IPR050925">
    <property type="entry name" value="Rhomboid_protease_S54"/>
</dbReference>
<reference evidence="9 10" key="1">
    <citation type="submission" date="2020-08" db="EMBL/GenBank/DDBJ databases">
        <title>A Genomic Blueprint of the Chicken Gut Microbiome.</title>
        <authorList>
            <person name="Gilroy R."/>
            <person name="Ravi A."/>
            <person name="Getino M."/>
            <person name="Pursley I."/>
            <person name="Horton D.L."/>
            <person name="Alikhan N.-F."/>
            <person name="Baker D."/>
            <person name="Gharbi K."/>
            <person name="Hall N."/>
            <person name="Watson M."/>
            <person name="Adriaenssens E.M."/>
            <person name="Foster-Nyarko E."/>
            <person name="Jarju S."/>
            <person name="Secka A."/>
            <person name="Antonio M."/>
            <person name="Oren A."/>
            <person name="Chaudhuri R."/>
            <person name="La Ragione R.M."/>
            <person name="Hildebrand F."/>
            <person name="Pallen M.J."/>
        </authorList>
    </citation>
    <scope>NUCLEOTIDE SEQUENCE [LARGE SCALE GENOMIC DNA]</scope>
    <source>
        <strain evidence="9 10">Sa1BUA8</strain>
    </source>
</reference>
<evidence type="ECO:0000256" key="7">
    <source>
        <dbReference type="SAM" id="Phobius"/>
    </source>
</evidence>
<keyword evidence="4" id="KW-0378">Hydrolase</keyword>
<proteinExistence type="inferred from homology"/>
<name>A0A9D5U8I8_9CELL</name>
<organism evidence="9 10">
    <name type="scientific">Oerskovia douganii</name>
    <dbReference type="NCBI Taxonomy" id="2762210"/>
    <lineage>
        <taxon>Bacteria</taxon>
        <taxon>Bacillati</taxon>
        <taxon>Actinomycetota</taxon>
        <taxon>Actinomycetes</taxon>
        <taxon>Micrococcales</taxon>
        <taxon>Cellulomonadaceae</taxon>
        <taxon>Oerskovia</taxon>
    </lineage>
</organism>
<evidence type="ECO:0000256" key="5">
    <source>
        <dbReference type="ARBA" id="ARBA00022989"/>
    </source>
</evidence>
<keyword evidence="3 7" id="KW-0812">Transmembrane</keyword>
<dbReference type="GO" id="GO:0006508">
    <property type="term" value="P:proteolysis"/>
    <property type="evidence" value="ECO:0007669"/>
    <property type="project" value="UniProtKB-KW"/>
</dbReference>
<dbReference type="EMBL" id="JACSPN010000007">
    <property type="protein sequence ID" value="MBE7700215.1"/>
    <property type="molecule type" value="Genomic_DNA"/>
</dbReference>
<feature type="transmembrane region" description="Helical" evidence="7">
    <location>
        <begin position="118"/>
        <end position="143"/>
    </location>
</feature>
<feature type="domain" description="Peptidase S54 rhomboid" evidence="8">
    <location>
        <begin position="116"/>
        <end position="252"/>
    </location>
</feature>
<feature type="transmembrane region" description="Helical" evidence="7">
    <location>
        <begin position="155"/>
        <end position="176"/>
    </location>
</feature>
<dbReference type="InterPro" id="IPR022764">
    <property type="entry name" value="Peptidase_S54_rhomboid_dom"/>
</dbReference>
<evidence type="ECO:0000256" key="3">
    <source>
        <dbReference type="ARBA" id="ARBA00022692"/>
    </source>
</evidence>
<gene>
    <name evidence="9" type="ORF">H9623_07845</name>
</gene>
<evidence type="ECO:0000256" key="4">
    <source>
        <dbReference type="ARBA" id="ARBA00022801"/>
    </source>
</evidence>
<keyword evidence="10" id="KW-1185">Reference proteome</keyword>
<dbReference type="GO" id="GO:0004252">
    <property type="term" value="F:serine-type endopeptidase activity"/>
    <property type="evidence" value="ECO:0007669"/>
    <property type="project" value="InterPro"/>
</dbReference>
<dbReference type="PANTHER" id="PTHR43731">
    <property type="entry name" value="RHOMBOID PROTEASE"/>
    <property type="match status" value="1"/>
</dbReference>
<dbReference type="AlphaFoldDB" id="A0A9D5U8I8"/>
<keyword evidence="6 7" id="KW-0472">Membrane</keyword>
<comment type="caution">
    <text evidence="9">The sequence shown here is derived from an EMBL/GenBank/DDBJ whole genome shotgun (WGS) entry which is preliminary data.</text>
</comment>
<feature type="transmembrane region" description="Helical" evidence="7">
    <location>
        <begin position="182"/>
        <end position="206"/>
    </location>
</feature>
<sequence length="292" mass="31205">MSVPAFGTPGPAQPAPVCPRHPDRVSYVRCQRCGRPACPECQRPAAVGIQCVDCVREQARSAPQTKTAFGGTVRTGRPVVTLTIIALCVVSWLLQRVTGGEWTQLLAFAPFIGDVQPYRFLTAAFLHSSSVFHILFNMYALWITGPFLEQMLGRARFIALYVLAAVGGSVGVVLLAQPTIDGGWFTPVVGASGAVFGLFGAILVVLRRLGRNAAQILVLIGINFAIGFMIDNIAWQAHLGGLVVGLVLGAGYAYAPKERRRLWSVGITVLVAAVLLVLTVLKYASAPAFMLS</sequence>
<feature type="transmembrane region" description="Helical" evidence="7">
    <location>
        <begin position="79"/>
        <end position="98"/>
    </location>
</feature>
<dbReference type="SUPFAM" id="SSF144091">
    <property type="entry name" value="Rhomboid-like"/>
    <property type="match status" value="1"/>
</dbReference>
<dbReference type="Pfam" id="PF01694">
    <property type="entry name" value="Rhomboid"/>
    <property type="match status" value="1"/>
</dbReference>
<keyword evidence="5 7" id="KW-1133">Transmembrane helix</keyword>
<accession>A0A9D5U8I8</accession>
<keyword evidence="9" id="KW-0645">Protease</keyword>
<evidence type="ECO:0000256" key="1">
    <source>
        <dbReference type="ARBA" id="ARBA00004141"/>
    </source>
</evidence>
<dbReference type="InterPro" id="IPR035952">
    <property type="entry name" value="Rhomboid-like_sf"/>
</dbReference>
<evidence type="ECO:0000259" key="8">
    <source>
        <dbReference type="Pfam" id="PF01694"/>
    </source>
</evidence>
<dbReference type="Proteomes" id="UP000822993">
    <property type="component" value="Unassembled WGS sequence"/>
</dbReference>
<evidence type="ECO:0000313" key="10">
    <source>
        <dbReference type="Proteomes" id="UP000822993"/>
    </source>
</evidence>
<comment type="similarity">
    <text evidence="2">Belongs to the peptidase S54 family.</text>
</comment>
<evidence type="ECO:0000256" key="6">
    <source>
        <dbReference type="ARBA" id="ARBA00023136"/>
    </source>
</evidence>
<feature type="transmembrane region" description="Helical" evidence="7">
    <location>
        <begin position="262"/>
        <end position="284"/>
    </location>
</feature>
<evidence type="ECO:0000313" key="9">
    <source>
        <dbReference type="EMBL" id="MBE7700215.1"/>
    </source>
</evidence>
<feature type="transmembrane region" description="Helical" evidence="7">
    <location>
        <begin position="236"/>
        <end position="255"/>
    </location>
</feature>
<protein>
    <submittedName>
        <fullName evidence="9">Rhomboid family intramembrane serine protease</fullName>
    </submittedName>
</protein>
<comment type="subcellular location">
    <subcellularLocation>
        <location evidence="1">Membrane</location>
        <topology evidence="1">Multi-pass membrane protein</topology>
    </subcellularLocation>
</comment>
<evidence type="ECO:0000256" key="2">
    <source>
        <dbReference type="ARBA" id="ARBA00009045"/>
    </source>
</evidence>
<feature type="transmembrane region" description="Helical" evidence="7">
    <location>
        <begin position="213"/>
        <end position="230"/>
    </location>
</feature>
<dbReference type="PANTHER" id="PTHR43731:SF14">
    <property type="entry name" value="PRESENILIN-ASSOCIATED RHOMBOID-LIKE PROTEIN, MITOCHONDRIAL"/>
    <property type="match status" value="1"/>
</dbReference>
<dbReference type="Gene3D" id="1.20.1540.10">
    <property type="entry name" value="Rhomboid-like"/>
    <property type="match status" value="1"/>
</dbReference>
<dbReference type="GO" id="GO:0016020">
    <property type="term" value="C:membrane"/>
    <property type="evidence" value="ECO:0007669"/>
    <property type="project" value="UniProtKB-SubCell"/>
</dbReference>